<dbReference type="GO" id="GO:0030089">
    <property type="term" value="C:phycobilisome"/>
    <property type="evidence" value="ECO:0007669"/>
    <property type="project" value="UniProtKB-KW"/>
</dbReference>
<evidence type="ECO:0008006" key="5">
    <source>
        <dbReference type="Google" id="ProtNLM"/>
    </source>
</evidence>
<organism evidence="3 4">
    <name type="scientific">Oxynema aestuarii AP17</name>
    <dbReference type="NCBI Taxonomy" id="2064643"/>
    <lineage>
        <taxon>Bacteria</taxon>
        <taxon>Bacillati</taxon>
        <taxon>Cyanobacteriota</taxon>
        <taxon>Cyanophyceae</taxon>
        <taxon>Oscillatoriophycideae</taxon>
        <taxon>Oscillatoriales</taxon>
        <taxon>Oscillatoriaceae</taxon>
        <taxon>Oxynema</taxon>
        <taxon>Oxynema aestuarii</taxon>
    </lineage>
</organism>
<dbReference type="Proteomes" id="UP000500857">
    <property type="component" value="Chromosome"/>
</dbReference>
<gene>
    <name evidence="3" type="ORF">HCG48_20505</name>
</gene>
<dbReference type="RefSeq" id="WP_168570828.1">
    <property type="nucleotide sequence ID" value="NZ_CP051167.1"/>
</dbReference>
<evidence type="ECO:0000256" key="2">
    <source>
        <dbReference type="ARBA" id="ARBA00022738"/>
    </source>
</evidence>
<protein>
    <recommendedName>
        <fullName evidence="5">HEAT repeat domain-containing protein</fullName>
    </recommendedName>
</protein>
<reference evidence="3 4" key="1">
    <citation type="submission" date="2020-04" db="EMBL/GenBank/DDBJ databases">
        <authorList>
            <person name="Basu S."/>
            <person name="Maruthanayagam V."/>
            <person name="Chakraborty S."/>
            <person name="Pramanik A."/>
            <person name="Mukherjee J."/>
            <person name="Brink B."/>
        </authorList>
    </citation>
    <scope>NUCLEOTIDE SEQUENCE [LARGE SCALE GENOMIC DNA]</scope>
    <source>
        <strain evidence="3 4">AP17</strain>
    </source>
</reference>
<dbReference type="KEGG" id="oxy:HCG48_20505"/>
<proteinExistence type="predicted"/>
<sequence length="184" mass="20871">MRDSHKRPSPSDAVLGGQNRVPRGAMVLGGVEGVRRRLSSPRVEHRIAALYEALNCGTDGLDLIIERLHDRSWKVRQAAYSILEKRTETQARQALRRYDSYNNCWQTWRSMGRLGGVDHVDTMMLALENDSNHATGKAIEESLDLVETIQGQNRLKDYLLNGTPIQRNYAASYFKKKGGLDFRV</sequence>
<dbReference type="AlphaFoldDB" id="A0A6H1U1H9"/>
<keyword evidence="2" id="KW-0605">Phycobilisome</keyword>
<evidence type="ECO:0000313" key="4">
    <source>
        <dbReference type="Proteomes" id="UP000500857"/>
    </source>
</evidence>
<keyword evidence="4" id="KW-1185">Reference proteome</keyword>
<dbReference type="EMBL" id="CP051167">
    <property type="protein sequence ID" value="QIZ72681.1"/>
    <property type="molecule type" value="Genomic_DNA"/>
</dbReference>
<dbReference type="InterPro" id="IPR016024">
    <property type="entry name" value="ARM-type_fold"/>
</dbReference>
<accession>A0A6H1U1H9</accession>
<evidence type="ECO:0000313" key="3">
    <source>
        <dbReference type="EMBL" id="QIZ72681.1"/>
    </source>
</evidence>
<evidence type="ECO:0000256" key="1">
    <source>
        <dbReference type="ARBA" id="ARBA00022549"/>
    </source>
</evidence>
<dbReference type="SUPFAM" id="SSF48371">
    <property type="entry name" value="ARM repeat"/>
    <property type="match status" value="1"/>
</dbReference>
<keyword evidence="1" id="KW-0042">Antenna complex</keyword>
<dbReference type="InterPro" id="IPR011989">
    <property type="entry name" value="ARM-like"/>
</dbReference>
<name>A0A6H1U1H9_9CYAN</name>
<dbReference type="Gene3D" id="1.25.10.10">
    <property type="entry name" value="Leucine-rich Repeat Variant"/>
    <property type="match status" value="1"/>
</dbReference>